<dbReference type="RefSeq" id="WP_317753836.1">
    <property type="nucleotide sequence ID" value="NZ_JAWLUP010000006.1"/>
</dbReference>
<keyword evidence="1" id="KW-0805">Transcription regulation</keyword>
<keyword evidence="3" id="KW-0804">Transcription</keyword>
<dbReference type="InterPro" id="IPR018060">
    <property type="entry name" value="HTH_AraC"/>
</dbReference>
<dbReference type="InterPro" id="IPR009057">
    <property type="entry name" value="Homeodomain-like_sf"/>
</dbReference>
<dbReference type="AlphaFoldDB" id="A0AAE5A4U1"/>
<keyword evidence="2" id="KW-0238">DNA-binding</keyword>
<accession>A0AAE5A4U1</accession>
<evidence type="ECO:0000313" key="6">
    <source>
        <dbReference type="Proteomes" id="UP001185863"/>
    </source>
</evidence>
<organism evidence="5 6">
    <name type="scientific">Rhodococcus oxybenzonivorans</name>
    <dbReference type="NCBI Taxonomy" id="1990687"/>
    <lineage>
        <taxon>Bacteria</taxon>
        <taxon>Bacillati</taxon>
        <taxon>Actinomycetota</taxon>
        <taxon>Actinomycetes</taxon>
        <taxon>Mycobacteriales</taxon>
        <taxon>Nocardiaceae</taxon>
        <taxon>Rhodococcus</taxon>
    </lineage>
</organism>
<dbReference type="PROSITE" id="PS01124">
    <property type="entry name" value="HTH_ARAC_FAMILY_2"/>
    <property type="match status" value="1"/>
</dbReference>
<gene>
    <name evidence="5" type="ORF">R4315_05000</name>
</gene>
<dbReference type="Pfam" id="PF12833">
    <property type="entry name" value="HTH_18"/>
    <property type="match status" value="1"/>
</dbReference>
<dbReference type="GO" id="GO:0003700">
    <property type="term" value="F:DNA-binding transcription factor activity"/>
    <property type="evidence" value="ECO:0007669"/>
    <property type="project" value="InterPro"/>
</dbReference>
<dbReference type="EMBL" id="JAWLUP010000006">
    <property type="protein sequence ID" value="MDV7263917.1"/>
    <property type="molecule type" value="Genomic_DNA"/>
</dbReference>
<dbReference type="PANTHER" id="PTHR46796:SF6">
    <property type="entry name" value="ARAC SUBFAMILY"/>
    <property type="match status" value="1"/>
</dbReference>
<evidence type="ECO:0000313" key="5">
    <source>
        <dbReference type="EMBL" id="MDV7263917.1"/>
    </source>
</evidence>
<name>A0AAE5A4U1_9NOCA</name>
<dbReference type="Proteomes" id="UP001185863">
    <property type="component" value="Unassembled WGS sequence"/>
</dbReference>
<comment type="caution">
    <text evidence="5">The sequence shown here is derived from an EMBL/GenBank/DDBJ whole genome shotgun (WGS) entry which is preliminary data.</text>
</comment>
<reference evidence="5" key="1">
    <citation type="submission" date="2023-10" db="EMBL/GenBank/DDBJ databases">
        <title>Development of a sustainable strategy for remediation of hydrocarbon-contaminated territories based on the waste exchange concept.</title>
        <authorList>
            <person name="Krivoruchko A."/>
        </authorList>
    </citation>
    <scope>NUCLEOTIDE SEQUENCE</scope>
    <source>
        <strain evidence="5">IEGM 68</strain>
    </source>
</reference>
<dbReference type="PANTHER" id="PTHR46796">
    <property type="entry name" value="HTH-TYPE TRANSCRIPTIONAL ACTIVATOR RHAS-RELATED"/>
    <property type="match status" value="1"/>
</dbReference>
<dbReference type="SMART" id="SM00342">
    <property type="entry name" value="HTH_ARAC"/>
    <property type="match status" value="1"/>
</dbReference>
<sequence>MDVPPISDHVIIAYLRGSTLMRRRASGPWSEERVRPGDITLLTSGAFTQWEWPECIEVVHTYVGAEQLASTGRDMFDREISEVELADIIKAKDNRLFRTVASLAREAREAHVGSRLLVDSLTVQLNVQLLRNHAHVEFATHTAGGLTPRQMSAVRDYIAANLHRNVSLEELASTASLSRFHFSRQFRVATGSTPHEFVLTHRLERVKELLRRTRRPIAVIAQDCGFADQSHLTRVFKKRFAVTPGDFRTREH</sequence>
<dbReference type="SUPFAM" id="SSF46689">
    <property type="entry name" value="Homeodomain-like"/>
    <property type="match status" value="2"/>
</dbReference>
<evidence type="ECO:0000256" key="3">
    <source>
        <dbReference type="ARBA" id="ARBA00023163"/>
    </source>
</evidence>
<dbReference type="InterPro" id="IPR050204">
    <property type="entry name" value="AraC_XylS_family_regulators"/>
</dbReference>
<evidence type="ECO:0000256" key="1">
    <source>
        <dbReference type="ARBA" id="ARBA00023015"/>
    </source>
</evidence>
<protein>
    <submittedName>
        <fullName evidence="5">AraC family transcriptional regulator</fullName>
    </submittedName>
</protein>
<dbReference type="Gene3D" id="1.10.10.60">
    <property type="entry name" value="Homeodomain-like"/>
    <property type="match status" value="2"/>
</dbReference>
<feature type="domain" description="HTH araC/xylS-type" evidence="4">
    <location>
        <begin position="152"/>
        <end position="250"/>
    </location>
</feature>
<proteinExistence type="predicted"/>
<dbReference type="PROSITE" id="PS00041">
    <property type="entry name" value="HTH_ARAC_FAMILY_1"/>
    <property type="match status" value="1"/>
</dbReference>
<dbReference type="GO" id="GO:0043565">
    <property type="term" value="F:sequence-specific DNA binding"/>
    <property type="evidence" value="ECO:0007669"/>
    <property type="project" value="InterPro"/>
</dbReference>
<evidence type="ECO:0000256" key="2">
    <source>
        <dbReference type="ARBA" id="ARBA00023125"/>
    </source>
</evidence>
<evidence type="ECO:0000259" key="4">
    <source>
        <dbReference type="PROSITE" id="PS01124"/>
    </source>
</evidence>
<dbReference type="InterPro" id="IPR018062">
    <property type="entry name" value="HTH_AraC-typ_CS"/>
</dbReference>